<keyword evidence="3" id="KW-0460">Magnesium</keyword>
<keyword evidence="2" id="KW-0378">Hydrolase</keyword>
<keyword evidence="6" id="KW-1185">Reference proteome</keyword>
<comment type="caution">
    <text evidence="5">The sequence shown here is derived from an EMBL/GenBank/DDBJ whole genome shotgun (WGS) entry which is preliminary data.</text>
</comment>
<dbReference type="PROSITE" id="PS51462">
    <property type="entry name" value="NUDIX"/>
    <property type="match status" value="1"/>
</dbReference>
<dbReference type="Pfam" id="PF00293">
    <property type="entry name" value="NUDIX"/>
    <property type="match status" value="1"/>
</dbReference>
<dbReference type="InterPro" id="IPR000086">
    <property type="entry name" value="NUDIX_hydrolase_dom"/>
</dbReference>
<evidence type="ECO:0000259" key="4">
    <source>
        <dbReference type="PROSITE" id="PS51462"/>
    </source>
</evidence>
<dbReference type="GO" id="GO:0016787">
    <property type="term" value="F:hydrolase activity"/>
    <property type="evidence" value="ECO:0007669"/>
    <property type="project" value="UniProtKB-KW"/>
</dbReference>
<sequence>MTSATIALIGVAVVLFVLLAGFGAWSYQTANRLNRLNVRYDLSWQALDSALARRAVVARAVAIDAYGGGASASSEGRRLAALADAAERAPRHLREAAENELSAALAMVDPASLPSALIAELADAEARVLLARRFHNDAVRDTLALGARPLVRKLHLGGTATLPSYFEIAERPHGLTHSDSGVVSHRTSARVVLLDETGAVLLLSGSDPAITDGSAPKWWFTVGGEVREGEELAEAAARELAEETGLRVDPAELIGPVWRRDEVFEFNGSVIDSEEFYLVYRTRRFEPSIAGRSELERRYIHGARWCGAGDIADLVAGGELVYPLQLGELLPAANRLADGAEAAPDGVESGAAGRPQSIR</sequence>
<accession>A0A7I9YMZ7</accession>
<evidence type="ECO:0000256" key="3">
    <source>
        <dbReference type="ARBA" id="ARBA00022842"/>
    </source>
</evidence>
<proteinExistence type="predicted"/>
<protein>
    <submittedName>
        <fullName evidence="5">Membrane protein</fullName>
    </submittedName>
</protein>
<reference evidence="5 6" key="1">
    <citation type="journal article" date="2019" name="Emerg. Microbes Infect.">
        <title>Comprehensive subspecies identification of 175 nontuberculous mycobacteria species based on 7547 genomic profiles.</title>
        <authorList>
            <person name="Matsumoto Y."/>
            <person name="Kinjo T."/>
            <person name="Motooka D."/>
            <person name="Nabeya D."/>
            <person name="Jung N."/>
            <person name="Uechi K."/>
            <person name="Horii T."/>
            <person name="Iida T."/>
            <person name="Fujita J."/>
            <person name="Nakamura S."/>
        </authorList>
    </citation>
    <scope>NUCLEOTIDE SEQUENCE [LARGE SCALE GENOMIC DNA]</scope>
    <source>
        <strain evidence="5 6">JCM 30725</strain>
    </source>
</reference>
<dbReference type="InterPro" id="IPR015797">
    <property type="entry name" value="NUDIX_hydrolase-like_dom_sf"/>
</dbReference>
<dbReference type="Proteomes" id="UP000465360">
    <property type="component" value="Unassembled WGS sequence"/>
</dbReference>
<evidence type="ECO:0000313" key="5">
    <source>
        <dbReference type="EMBL" id="GFG89997.1"/>
    </source>
</evidence>
<dbReference type="PANTHER" id="PTHR43046:SF12">
    <property type="entry name" value="GDP-MANNOSE MANNOSYL HYDROLASE"/>
    <property type="match status" value="1"/>
</dbReference>
<dbReference type="AlphaFoldDB" id="A0A7I9YMZ7"/>
<evidence type="ECO:0000313" key="6">
    <source>
        <dbReference type="Proteomes" id="UP000465360"/>
    </source>
</evidence>
<dbReference type="PANTHER" id="PTHR43046">
    <property type="entry name" value="GDP-MANNOSE MANNOSYL HYDROLASE"/>
    <property type="match status" value="1"/>
</dbReference>
<dbReference type="CDD" id="cd04685">
    <property type="entry name" value="NUDIX_Hydrolase"/>
    <property type="match status" value="1"/>
</dbReference>
<feature type="domain" description="Nudix hydrolase" evidence="4">
    <location>
        <begin position="184"/>
        <end position="328"/>
    </location>
</feature>
<name>A0A7I9YMZ7_MYCBU</name>
<dbReference type="PROSITE" id="PS00893">
    <property type="entry name" value="NUDIX_BOX"/>
    <property type="match status" value="1"/>
</dbReference>
<dbReference type="InterPro" id="IPR020084">
    <property type="entry name" value="NUDIX_hydrolase_CS"/>
</dbReference>
<comment type="cofactor">
    <cofactor evidence="1">
        <name>Mg(2+)</name>
        <dbReference type="ChEBI" id="CHEBI:18420"/>
    </cofactor>
</comment>
<dbReference type="SUPFAM" id="SSF55811">
    <property type="entry name" value="Nudix"/>
    <property type="match status" value="1"/>
</dbReference>
<dbReference type="Gene3D" id="3.90.79.10">
    <property type="entry name" value="Nucleoside Triphosphate Pyrophosphohydrolase"/>
    <property type="match status" value="1"/>
</dbReference>
<gene>
    <name evidence="5" type="ORF">MBOU_20390</name>
</gene>
<dbReference type="EMBL" id="BLKZ01000001">
    <property type="protein sequence ID" value="GFG89997.1"/>
    <property type="molecule type" value="Genomic_DNA"/>
</dbReference>
<evidence type="ECO:0000256" key="1">
    <source>
        <dbReference type="ARBA" id="ARBA00001946"/>
    </source>
</evidence>
<organism evidence="5 6">
    <name type="scientific">Mycobacterium bourgelatii</name>
    <dbReference type="NCBI Taxonomy" id="1273442"/>
    <lineage>
        <taxon>Bacteria</taxon>
        <taxon>Bacillati</taxon>
        <taxon>Actinomycetota</taxon>
        <taxon>Actinomycetes</taxon>
        <taxon>Mycobacteriales</taxon>
        <taxon>Mycobacteriaceae</taxon>
        <taxon>Mycobacterium</taxon>
    </lineage>
</organism>
<evidence type="ECO:0000256" key="2">
    <source>
        <dbReference type="ARBA" id="ARBA00022801"/>
    </source>
</evidence>